<evidence type="ECO:0000313" key="3">
    <source>
        <dbReference type="Proteomes" id="UP000184241"/>
    </source>
</evidence>
<name>A0A1M6FCA0_9CLOT</name>
<keyword evidence="1" id="KW-0175">Coiled coil</keyword>
<dbReference type="EMBL" id="FQXU01000027">
    <property type="protein sequence ID" value="SHI95281.1"/>
    <property type="molecule type" value="Genomic_DNA"/>
</dbReference>
<protein>
    <submittedName>
        <fullName evidence="2">Uncharacterized protein</fullName>
    </submittedName>
</protein>
<dbReference type="RefSeq" id="WP_175550948.1">
    <property type="nucleotide sequence ID" value="NZ_FQXU01000027.1"/>
</dbReference>
<proteinExistence type="predicted"/>
<organism evidence="2 3">
    <name type="scientific">Clostridium intestinale DSM 6191</name>
    <dbReference type="NCBI Taxonomy" id="1121320"/>
    <lineage>
        <taxon>Bacteria</taxon>
        <taxon>Bacillati</taxon>
        <taxon>Bacillota</taxon>
        <taxon>Clostridia</taxon>
        <taxon>Eubacteriales</taxon>
        <taxon>Clostridiaceae</taxon>
        <taxon>Clostridium</taxon>
    </lineage>
</organism>
<dbReference type="AlphaFoldDB" id="A0A1M6FCA0"/>
<feature type="coiled-coil region" evidence="1">
    <location>
        <begin position="4"/>
        <end position="48"/>
    </location>
</feature>
<dbReference type="Proteomes" id="UP000184241">
    <property type="component" value="Unassembled WGS sequence"/>
</dbReference>
<gene>
    <name evidence="2" type="ORF">SAMN02745941_04611</name>
</gene>
<sequence>MSKIQELKEKLVELKLKKRELILAGKNTNKIDEEIDELEKQIKLEDKKDE</sequence>
<evidence type="ECO:0000256" key="1">
    <source>
        <dbReference type="SAM" id="Coils"/>
    </source>
</evidence>
<reference evidence="2 3" key="1">
    <citation type="submission" date="2016-11" db="EMBL/GenBank/DDBJ databases">
        <authorList>
            <person name="Jaros S."/>
            <person name="Januszkiewicz K."/>
            <person name="Wedrychowicz H."/>
        </authorList>
    </citation>
    <scope>NUCLEOTIDE SEQUENCE [LARGE SCALE GENOMIC DNA]</scope>
    <source>
        <strain evidence="2 3">DSM 6191</strain>
    </source>
</reference>
<evidence type="ECO:0000313" key="2">
    <source>
        <dbReference type="EMBL" id="SHI95281.1"/>
    </source>
</evidence>
<accession>A0A1M6FCA0</accession>